<protein>
    <submittedName>
        <fullName evidence="3">Cobaltochelatase subunit CobN</fullName>
        <ecNumber evidence="3">6.6.1.2</ecNumber>
    </submittedName>
</protein>
<dbReference type="InterPro" id="IPR011771">
    <property type="entry name" value="BchH"/>
</dbReference>
<dbReference type="InterPro" id="IPR011953">
    <property type="entry name" value="Cobalto_CobN"/>
</dbReference>
<sequence length="1251" mass="143205">MGGGKVYKIAYYSASKSNLVVLSNAFLKFTNEKINDFEIVAKSKQELMDKNEFHEFLNYVKDAHVLIIHLMGRKESCPGFNELIKALPSTSKVYIQPCSNPIEIDVSIKNSNVHEETWKKLYRYFSYGGVENFYNMLILLNNLLSNSNYPLAEPKPLSWEGIYHPEFSKSLTLDEYLNKKYKKNVPTIGIWFHREHWINNDLDYIDNTITEIENRGANAIAVFRKSRKNQATANLGAKEVIEKFFIKDEKVIIDSLINMMMFSATMMEKENKYIFNRLNVPIIKGILSFSTKENWEKSFQGLTPVDVSTSVALPEFDGNLITVPVAFSDLAFIDPLTGAKVIKYVCAKERIAQLVSLTLNWVRLKSVPNREKKVAIIFHNYPPRNDNIGTAFGLDSPASVLNILKEMKKIGYKIDEIPSNGQELMEQMLSKATNSRKFTSVEQLYKKAVSKISLKDYKNWFEKLSSKVKNEMIKYWGEIPGDMLNYNDELIVPGIINGNIFIGIQPPRGFLEDSYTDIHNPDLPIPHHYYAYYEWIRNVFKADAIMHIGMHGSLEWLPGKSVGLSKNCYPQIAIKDVPNIYPYIINNPAEGTQAKRRSNCCIIDHMVPVMCNADTYEEMAELENNLEEYYEAKTSNPNKLPYLKEIIWEKFKEANLHVDLNIHEMPLDFDKFLEDLHSYLSEIKDTQIRDGLHTFGEAPIGDTLVEFLVALTRLENGDTPSLRKSIAKARGYDLAYLLDNRGKLNKDGKTNARIIDEIHNLSLQIISNFADANFNCNESGIEKICENLLGKQDKDVKKVLLFIRDTLVPKIMKTKDEIINSIRALQGEFVPPGPSGAPTRGMAHILPTGRNFYSVSPRTIPTLSAYKVGEKLANDLLERYLIEENSYPENVGIVIFGNGTMRTKGDDIGEILHLMGVRPVWKKENAFVKGLEVIPLEELKRPRIDVTLRISGFFRDAFPNIINLVDKAVQMVAFLDEPDDKNYIAKHVREEIASAIAKGKEIKVVKEEACYRIFGSKPGTYGAGVNNLINTKKWKNFKDLGDVFTSWGCYVYGEKNYGKTSPEIFKKRLSNLDVAVKNIDNRERGMMDSDDFYSFHGGMIAAVKTHKGKEPKAFIGDSSEIERVKTRTVSEEMRHEFRARILNPKWIESMKKYGYKGAGDISLTVDYAFGWDATAKAMDEWMYEDLAKKFVLDKNFTKWMKSVNPWALQNITERLLESIQRNMWNADKEMEQKIKKVYLRVEGDIEAYEDK</sequence>
<dbReference type="GO" id="GO:0051116">
    <property type="term" value="F:cobaltochelatase activity"/>
    <property type="evidence" value="ECO:0007669"/>
    <property type="project" value="UniProtKB-EC"/>
</dbReference>
<keyword evidence="3" id="KW-0436">Ligase</keyword>
<evidence type="ECO:0000256" key="1">
    <source>
        <dbReference type="ARBA" id="ARBA00010851"/>
    </source>
</evidence>
<name>A0A7Y4DE96_CLOCO</name>
<dbReference type="GO" id="GO:0016851">
    <property type="term" value="F:magnesium chelatase activity"/>
    <property type="evidence" value="ECO:0007669"/>
    <property type="project" value="InterPro"/>
</dbReference>
<organism evidence="3 4">
    <name type="scientific">Clostridium cochlearium</name>
    <dbReference type="NCBI Taxonomy" id="1494"/>
    <lineage>
        <taxon>Bacteria</taxon>
        <taxon>Bacillati</taxon>
        <taxon>Bacillota</taxon>
        <taxon>Clostridia</taxon>
        <taxon>Eubacteriales</taxon>
        <taxon>Clostridiaceae</taxon>
        <taxon>Clostridium</taxon>
    </lineage>
</organism>
<evidence type="ECO:0000313" key="4">
    <source>
        <dbReference type="Proteomes" id="UP000528432"/>
    </source>
</evidence>
<evidence type="ECO:0000259" key="2">
    <source>
        <dbReference type="Pfam" id="PF02514"/>
    </source>
</evidence>
<reference evidence="3 4" key="1">
    <citation type="submission" date="2020-05" db="EMBL/GenBank/DDBJ databases">
        <title>Draft genome sequence of Clostridium cochlearium strain AGROS13 isolated from a sheep dairy farm in New Zealand.</title>
        <authorList>
            <person name="Gupta T.B."/>
            <person name="Jauregui R."/>
            <person name="Risson A.N."/>
            <person name="Brightwell G."/>
            <person name="Maclean P."/>
        </authorList>
    </citation>
    <scope>NUCLEOTIDE SEQUENCE [LARGE SCALE GENOMIC DNA]</scope>
    <source>
        <strain evidence="3 4">AGROS13</strain>
    </source>
</reference>
<accession>A0A7Y4DE96</accession>
<dbReference type="NCBIfam" id="TIGR02257">
    <property type="entry name" value="cobalto_cobN"/>
    <property type="match status" value="1"/>
</dbReference>
<dbReference type="InterPro" id="IPR003672">
    <property type="entry name" value="CobN/Mg_chltase"/>
</dbReference>
<dbReference type="GO" id="GO:0015995">
    <property type="term" value="P:chlorophyll biosynthetic process"/>
    <property type="evidence" value="ECO:0007669"/>
    <property type="project" value="InterPro"/>
</dbReference>
<comment type="similarity">
    <text evidence="1">Belongs to the Mg-chelatase subunit H family.</text>
</comment>
<comment type="caution">
    <text evidence="3">The sequence shown here is derived from an EMBL/GenBank/DDBJ whole genome shotgun (WGS) entry which is preliminary data.</text>
</comment>
<evidence type="ECO:0000313" key="3">
    <source>
        <dbReference type="EMBL" id="NOH16758.1"/>
    </source>
</evidence>
<dbReference type="PANTHER" id="PTHR44119">
    <property type="entry name" value="MAGNESIUM-CHELATASE SUBUNIT CHLH, CHLOROPLASTIC"/>
    <property type="match status" value="1"/>
</dbReference>
<dbReference type="EC" id="6.6.1.2" evidence="3"/>
<dbReference type="CDD" id="cd10150">
    <property type="entry name" value="CobN_like"/>
    <property type="match status" value="1"/>
</dbReference>
<proteinExistence type="inferred from homology"/>
<feature type="domain" description="CobN/magnesium chelatase" evidence="2">
    <location>
        <begin position="122"/>
        <end position="1230"/>
    </location>
</feature>
<dbReference type="PANTHER" id="PTHR44119:SF4">
    <property type="entry name" value="AEROBIC COBALTOCHELATASE SUBUNIT COBN"/>
    <property type="match status" value="1"/>
</dbReference>
<gene>
    <name evidence="3" type="primary">cobN</name>
    <name evidence="3" type="ORF">HMJ28_10235</name>
</gene>
<dbReference type="Pfam" id="PF02514">
    <property type="entry name" value="CobN-Mg_chel"/>
    <property type="match status" value="1"/>
</dbReference>
<dbReference type="AlphaFoldDB" id="A0A7Y4DE96"/>
<dbReference type="EMBL" id="JABFIF010000023">
    <property type="protein sequence ID" value="NOH16758.1"/>
    <property type="molecule type" value="Genomic_DNA"/>
</dbReference>
<dbReference type="Proteomes" id="UP000528432">
    <property type="component" value="Unassembled WGS sequence"/>
</dbReference>
<dbReference type="GO" id="GO:0009236">
    <property type="term" value="P:cobalamin biosynthetic process"/>
    <property type="evidence" value="ECO:0007669"/>
    <property type="project" value="InterPro"/>
</dbReference>
<dbReference type="NCBIfam" id="TIGR02025">
    <property type="entry name" value="BchH"/>
    <property type="match status" value="1"/>
</dbReference>